<dbReference type="Proteomes" id="UP000789901">
    <property type="component" value="Unassembled WGS sequence"/>
</dbReference>
<dbReference type="EMBL" id="CAJVQB010010397">
    <property type="protein sequence ID" value="CAG8739474.1"/>
    <property type="molecule type" value="Genomic_DNA"/>
</dbReference>
<comment type="caution">
    <text evidence="2">The sequence shown here is derived from an EMBL/GenBank/DDBJ whole genome shotgun (WGS) entry which is preliminary data.</text>
</comment>
<accession>A0ABN7V780</accession>
<evidence type="ECO:0000256" key="1">
    <source>
        <dbReference type="SAM" id="MobiDB-lite"/>
    </source>
</evidence>
<gene>
    <name evidence="2" type="ORF">GMARGA_LOCUS15225</name>
</gene>
<protein>
    <submittedName>
        <fullName evidence="2">5747_t:CDS:1</fullName>
    </submittedName>
</protein>
<organism evidence="2 3">
    <name type="scientific">Gigaspora margarita</name>
    <dbReference type="NCBI Taxonomy" id="4874"/>
    <lineage>
        <taxon>Eukaryota</taxon>
        <taxon>Fungi</taxon>
        <taxon>Fungi incertae sedis</taxon>
        <taxon>Mucoromycota</taxon>
        <taxon>Glomeromycotina</taxon>
        <taxon>Glomeromycetes</taxon>
        <taxon>Diversisporales</taxon>
        <taxon>Gigasporaceae</taxon>
        <taxon>Gigaspora</taxon>
    </lineage>
</organism>
<feature type="compositionally biased region" description="Basic and acidic residues" evidence="1">
    <location>
        <begin position="44"/>
        <end position="59"/>
    </location>
</feature>
<feature type="region of interest" description="Disordered" evidence="1">
    <location>
        <begin position="1"/>
        <end position="98"/>
    </location>
</feature>
<proteinExistence type="predicted"/>
<evidence type="ECO:0000313" key="3">
    <source>
        <dbReference type="Proteomes" id="UP000789901"/>
    </source>
</evidence>
<reference evidence="2 3" key="1">
    <citation type="submission" date="2021-06" db="EMBL/GenBank/DDBJ databases">
        <authorList>
            <person name="Kallberg Y."/>
            <person name="Tangrot J."/>
            <person name="Rosling A."/>
        </authorList>
    </citation>
    <scope>NUCLEOTIDE SEQUENCE [LARGE SCALE GENOMIC DNA]</scope>
    <source>
        <strain evidence="2 3">120-4 pot B 10/14</strain>
    </source>
</reference>
<sequence>SRILTDKDTNQLKNSFSYHDEAKQSEEENGMVIEEQIVHPKKLAQKENIRRDQPVSERAHLKRPFQALNNSRSVEKDQNKRGFSQQSHRKRFQKLIGVNAQPVKKNYSKSNSAKLGRIRQYCGQLKQNVGFF</sequence>
<name>A0ABN7V780_GIGMA</name>
<keyword evidence="3" id="KW-1185">Reference proteome</keyword>
<feature type="non-terminal residue" evidence="2">
    <location>
        <position position="1"/>
    </location>
</feature>
<feature type="compositionally biased region" description="Basic and acidic residues" evidence="1">
    <location>
        <begin position="1"/>
        <end position="10"/>
    </location>
</feature>
<evidence type="ECO:0000313" key="2">
    <source>
        <dbReference type="EMBL" id="CAG8739474.1"/>
    </source>
</evidence>